<evidence type="ECO:0000256" key="4">
    <source>
        <dbReference type="ARBA" id="ARBA00023002"/>
    </source>
</evidence>
<dbReference type="EMBL" id="RDQH01000340">
    <property type="protein sequence ID" value="RXH77723.1"/>
    <property type="molecule type" value="Genomic_DNA"/>
</dbReference>
<dbReference type="GO" id="GO:0004497">
    <property type="term" value="F:monooxygenase activity"/>
    <property type="evidence" value="ECO:0007669"/>
    <property type="project" value="UniProtKB-KW"/>
</dbReference>
<comment type="cofactor">
    <cofactor evidence="7">
        <name>heme</name>
        <dbReference type="ChEBI" id="CHEBI:30413"/>
    </cofactor>
</comment>
<proteinExistence type="inferred from homology"/>
<dbReference type="Gene3D" id="1.10.630.10">
    <property type="entry name" value="Cytochrome P450"/>
    <property type="match status" value="1"/>
</dbReference>
<organism evidence="9 10">
    <name type="scientific">Malus domestica</name>
    <name type="common">Apple</name>
    <name type="synonym">Pyrus malus</name>
    <dbReference type="NCBI Taxonomy" id="3750"/>
    <lineage>
        <taxon>Eukaryota</taxon>
        <taxon>Viridiplantae</taxon>
        <taxon>Streptophyta</taxon>
        <taxon>Embryophyta</taxon>
        <taxon>Tracheophyta</taxon>
        <taxon>Spermatophyta</taxon>
        <taxon>Magnoliopsida</taxon>
        <taxon>eudicotyledons</taxon>
        <taxon>Gunneridae</taxon>
        <taxon>Pentapetalae</taxon>
        <taxon>rosids</taxon>
        <taxon>fabids</taxon>
        <taxon>Rosales</taxon>
        <taxon>Rosaceae</taxon>
        <taxon>Amygdaloideae</taxon>
        <taxon>Maleae</taxon>
        <taxon>Malus</taxon>
    </lineage>
</organism>
<dbReference type="GO" id="GO:0020037">
    <property type="term" value="F:heme binding"/>
    <property type="evidence" value="ECO:0007669"/>
    <property type="project" value="InterPro"/>
</dbReference>
<comment type="similarity">
    <text evidence="1 8">Belongs to the cytochrome P450 family.</text>
</comment>
<evidence type="ECO:0000313" key="9">
    <source>
        <dbReference type="EMBL" id="RXH77723.1"/>
    </source>
</evidence>
<evidence type="ECO:0008006" key="11">
    <source>
        <dbReference type="Google" id="ProtNLM"/>
    </source>
</evidence>
<evidence type="ECO:0000256" key="1">
    <source>
        <dbReference type="ARBA" id="ARBA00010617"/>
    </source>
</evidence>
<dbReference type="InterPro" id="IPR002403">
    <property type="entry name" value="Cyt_P450_E_grp-IV"/>
</dbReference>
<dbReference type="InterPro" id="IPR001128">
    <property type="entry name" value="Cyt_P450"/>
</dbReference>
<dbReference type="Pfam" id="PF00067">
    <property type="entry name" value="p450"/>
    <property type="match status" value="1"/>
</dbReference>
<dbReference type="SUPFAM" id="SSF48264">
    <property type="entry name" value="Cytochrome P450"/>
    <property type="match status" value="1"/>
</dbReference>
<dbReference type="Proteomes" id="UP000290289">
    <property type="component" value="Chromosome 14"/>
</dbReference>
<reference evidence="9 10" key="1">
    <citation type="submission" date="2018-10" db="EMBL/GenBank/DDBJ databases">
        <title>A high-quality apple genome assembly.</title>
        <authorList>
            <person name="Hu J."/>
        </authorList>
    </citation>
    <scope>NUCLEOTIDE SEQUENCE [LARGE SCALE GENOMIC DNA]</scope>
    <source>
        <strain evidence="10">cv. HFTH1</strain>
        <tissue evidence="9">Young leaf</tissue>
    </source>
</reference>
<feature type="binding site" description="axial binding residue" evidence="7">
    <location>
        <position position="51"/>
    </location>
    <ligand>
        <name>heme</name>
        <dbReference type="ChEBI" id="CHEBI:30413"/>
    </ligand>
    <ligandPart>
        <name>Fe</name>
        <dbReference type="ChEBI" id="CHEBI:18248"/>
    </ligandPart>
</feature>
<dbReference type="InterPro" id="IPR017972">
    <property type="entry name" value="Cyt_P450_CS"/>
</dbReference>
<dbReference type="PRINTS" id="PR00465">
    <property type="entry name" value="EP450IV"/>
</dbReference>
<evidence type="ECO:0000256" key="2">
    <source>
        <dbReference type="ARBA" id="ARBA00022617"/>
    </source>
</evidence>
<keyword evidence="4 8" id="KW-0560">Oxidoreductase</keyword>
<evidence type="ECO:0000313" key="10">
    <source>
        <dbReference type="Proteomes" id="UP000290289"/>
    </source>
</evidence>
<dbReference type="GO" id="GO:0016705">
    <property type="term" value="F:oxidoreductase activity, acting on paired donors, with incorporation or reduction of molecular oxygen"/>
    <property type="evidence" value="ECO:0007669"/>
    <property type="project" value="InterPro"/>
</dbReference>
<evidence type="ECO:0000256" key="6">
    <source>
        <dbReference type="ARBA" id="ARBA00023033"/>
    </source>
</evidence>
<evidence type="ECO:0000256" key="7">
    <source>
        <dbReference type="PIRSR" id="PIRSR602403-1"/>
    </source>
</evidence>
<accession>A0A498I9F3</accession>
<keyword evidence="3 7" id="KW-0479">Metal-binding</keyword>
<dbReference type="GO" id="GO:0005506">
    <property type="term" value="F:iron ion binding"/>
    <property type="evidence" value="ECO:0007669"/>
    <property type="project" value="InterPro"/>
</dbReference>
<comment type="caution">
    <text evidence="9">The sequence shown here is derived from an EMBL/GenBank/DDBJ whole genome shotgun (WGS) entry which is preliminary data.</text>
</comment>
<keyword evidence="6 8" id="KW-0503">Monooxygenase</keyword>
<keyword evidence="5 7" id="KW-0408">Iron</keyword>
<protein>
    <recommendedName>
        <fullName evidence="11">Cytochrome P450</fullName>
    </recommendedName>
</protein>
<dbReference type="PROSITE" id="PS00086">
    <property type="entry name" value="CYTOCHROME_P450"/>
    <property type="match status" value="1"/>
</dbReference>
<keyword evidence="2 7" id="KW-0349">Heme</keyword>
<evidence type="ECO:0000256" key="5">
    <source>
        <dbReference type="ARBA" id="ARBA00023004"/>
    </source>
</evidence>
<dbReference type="AlphaFoldDB" id="A0A498I9F3"/>
<evidence type="ECO:0000256" key="3">
    <source>
        <dbReference type="ARBA" id="ARBA00022723"/>
    </source>
</evidence>
<name>A0A498I9F3_MALDO</name>
<keyword evidence="10" id="KW-1185">Reference proteome</keyword>
<dbReference type="InterPro" id="IPR036396">
    <property type="entry name" value="Cyt_P450_sf"/>
</dbReference>
<gene>
    <name evidence="9" type="ORF">DVH24_039694</name>
</gene>
<sequence length="125" mass="13977">MVIINACTIGRDPSLWDELEEFKQERFLNSSVDFKGHDFELIPFGAGRRGCPGSLFAMQILCTNLTEHFPAEQEQPSKHDRMYRSCHPSKSSPCSYGCPIISLFCLSIASEAIPGALRSLSQLYC</sequence>
<dbReference type="PANTHER" id="PTHR47953:SF5">
    <property type="entry name" value="CYTOCHROME P450 71AV8-LIKE"/>
    <property type="match status" value="1"/>
</dbReference>
<dbReference type="InterPro" id="IPR052306">
    <property type="entry name" value="CYP450_71D"/>
</dbReference>
<dbReference type="PANTHER" id="PTHR47953">
    <property type="entry name" value="OS08G0105600 PROTEIN"/>
    <property type="match status" value="1"/>
</dbReference>
<evidence type="ECO:0000256" key="8">
    <source>
        <dbReference type="RuleBase" id="RU000461"/>
    </source>
</evidence>